<dbReference type="GO" id="GO:0070888">
    <property type="term" value="F:E-box binding"/>
    <property type="evidence" value="ECO:0007669"/>
    <property type="project" value="TreeGrafter"/>
</dbReference>
<gene>
    <name evidence="8" type="ORF">TCAL_01683</name>
</gene>
<dbReference type="SMART" id="SM00353">
    <property type="entry name" value="HLH"/>
    <property type="match status" value="1"/>
</dbReference>
<comment type="caution">
    <text evidence="8">The sequence shown here is derived from an EMBL/GenBank/DDBJ whole genome shotgun (WGS) entry which is preliminary data.</text>
</comment>
<keyword evidence="9" id="KW-1185">Reference proteome</keyword>
<organism evidence="8 9">
    <name type="scientific">Tigriopus californicus</name>
    <name type="common">Marine copepod</name>
    <dbReference type="NCBI Taxonomy" id="6832"/>
    <lineage>
        <taxon>Eukaryota</taxon>
        <taxon>Metazoa</taxon>
        <taxon>Ecdysozoa</taxon>
        <taxon>Arthropoda</taxon>
        <taxon>Crustacea</taxon>
        <taxon>Multicrustacea</taxon>
        <taxon>Hexanauplia</taxon>
        <taxon>Copepoda</taxon>
        <taxon>Harpacticoida</taxon>
        <taxon>Harpacticidae</taxon>
        <taxon>Tigriopus</taxon>
    </lineage>
</organism>
<dbReference type="AlphaFoldDB" id="A0A553PJB8"/>
<dbReference type="GO" id="GO:0005634">
    <property type="term" value="C:nucleus"/>
    <property type="evidence" value="ECO:0007669"/>
    <property type="project" value="UniProtKB-SubCell"/>
</dbReference>
<dbReference type="GO" id="GO:0045944">
    <property type="term" value="P:positive regulation of transcription by RNA polymerase II"/>
    <property type="evidence" value="ECO:0007669"/>
    <property type="project" value="TreeGrafter"/>
</dbReference>
<evidence type="ECO:0000259" key="7">
    <source>
        <dbReference type="PROSITE" id="PS50888"/>
    </source>
</evidence>
<evidence type="ECO:0000256" key="2">
    <source>
        <dbReference type="ARBA" id="ARBA00022473"/>
    </source>
</evidence>
<accession>A0A553PJB8</accession>
<dbReference type="Proteomes" id="UP000318571">
    <property type="component" value="Chromosome 11"/>
</dbReference>
<dbReference type="PROSITE" id="PS50888">
    <property type="entry name" value="BHLH"/>
    <property type="match status" value="1"/>
</dbReference>
<dbReference type="GO" id="GO:0061564">
    <property type="term" value="P:axon development"/>
    <property type="evidence" value="ECO:0007669"/>
    <property type="project" value="TreeGrafter"/>
</dbReference>
<keyword evidence="3" id="KW-0221">Differentiation</keyword>
<dbReference type="PANTHER" id="PTHR19290">
    <property type="entry name" value="BASIC HELIX-LOOP-HELIX PROTEIN NEUROGENIN-RELATED"/>
    <property type="match status" value="1"/>
</dbReference>
<dbReference type="Gene3D" id="4.10.280.10">
    <property type="entry name" value="Helix-loop-helix DNA-binding domain"/>
    <property type="match status" value="1"/>
</dbReference>
<dbReference type="GO" id="GO:0007423">
    <property type="term" value="P:sensory organ development"/>
    <property type="evidence" value="ECO:0007669"/>
    <property type="project" value="TreeGrafter"/>
</dbReference>
<dbReference type="InterPro" id="IPR050359">
    <property type="entry name" value="bHLH_transcription_factors"/>
</dbReference>
<dbReference type="EMBL" id="VCGU01000003">
    <property type="protein sequence ID" value="TRY77781.1"/>
    <property type="molecule type" value="Genomic_DNA"/>
</dbReference>
<evidence type="ECO:0000256" key="4">
    <source>
        <dbReference type="ARBA" id="ARBA00022902"/>
    </source>
</evidence>
<evidence type="ECO:0000256" key="5">
    <source>
        <dbReference type="ARBA" id="ARBA00023242"/>
    </source>
</evidence>
<feature type="domain" description="BHLH" evidence="7">
    <location>
        <begin position="36"/>
        <end position="88"/>
    </location>
</feature>
<dbReference type="SUPFAM" id="SSF47459">
    <property type="entry name" value="HLH, helix-loop-helix DNA-binding domain"/>
    <property type="match status" value="1"/>
</dbReference>
<protein>
    <recommendedName>
        <fullName evidence="7">BHLH domain-containing protein</fullName>
    </recommendedName>
</protein>
<dbReference type="OrthoDB" id="6161578at2759"/>
<dbReference type="PANTHER" id="PTHR19290:SF162">
    <property type="entry name" value="TRANSCRIPTION FACTOR ATOH7"/>
    <property type="match status" value="1"/>
</dbReference>
<feature type="region of interest" description="Disordered" evidence="6">
    <location>
        <begin position="1"/>
        <end position="47"/>
    </location>
</feature>
<dbReference type="InterPro" id="IPR036638">
    <property type="entry name" value="HLH_DNA-bd_sf"/>
</dbReference>
<dbReference type="InterPro" id="IPR011598">
    <property type="entry name" value="bHLH_dom"/>
</dbReference>
<evidence type="ECO:0000313" key="8">
    <source>
        <dbReference type="EMBL" id="TRY77781.1"/>
    </source>
</evidence>
<dbReference type="GO" id="GO:0046983">
    <property type="term" value="F:protein dimerization activity"/>
    <property type="evidence" value="ECO:0007669"/>
    <property type="project" value="InterPro"/>
</dbReference>
<feature type="compositionally biased region" description="Basic and acidic residues" evidence="6">
    <location>
        <begin position="29"/>
        <end position="47"/>
    </location>
</feature>
<evidence type="ECO:0000256" key="6">
    <source>
        <dbReference type="SAM" id="MobiDB-lite"/>
    </source>
</evidence>
<evidence type="ECO:0000313" key="9">
    <source>
        <dbReference type="Proteomes" id="UP000318571"/>
    </source>
</evidence>
<feature type="compositionally biased region" description="Basic residues" evidence="6">
    <location>
        <begin position="17"/>
        <end position="28"/>
    </location>
</feature>
<dbReference type="GO" id="GO:0000981">
    <property type="term" value="F:DNA-binding transcription factor activity, RNA polymerase II-specific"/>
    <property type="evidence" value="ECO:0007669"/>
    <property type="project" value="TreeGrafter"/>
</dbReference>
<dbReference type="OMA" id="HKPPLEG"/>
<sequence>MNTSFQKLSLPFDSSHRRGKKRGPRPKKLTKDEKRQKRIDANDRERQRMGKLNIAFDNLRHLLPKHGNDRELSKFETIQIAKNYIRSLHQLLAQTDPNYSGSICSDDDSSFEFSF</sequence>
<name>A0A553PJB8_TIGCA</name>
<keyword evidence="4" id="KW-0524">Neurogenesis</keyword>
<keyword evidence="2" id="KW-0217">Developmental protein</keyword>
<dbReference type="STRING" id="6832.A0A553PJB8"/>
<evidence type="ECO:0000256" key="1">
    <source>
        <dbReference type="ARBA" id="ARBA00004123"/>
    </source>
</evidence>
<reference evidence="8 9" key="1">
    <citation type="journal article" date="2018" name="Nat. Ecol. Evol.">
        <title>Genomic signatures of mitonuclear coevolution across populations of Tigriopus californicus.</title>
        <authorList>
            <person name="Barreto F.S."/>
            <person name="Watson E.T."/>
            <person name="Lima T.G."/>
            <person name="Willett C.S."/>
            <person name="Edmands S."/>
            <person name="Li W."/>
            <person name="Burton R.S."/>
        </authorList>
    </citation>
    <scope>NUCLEOTIDE SEQUENCE [LARGE SCALE GENOMIC DNA]</scope>
    <source>
        <strain evidence="8 9">San Diego</strain>
    </source>
</reference>
<evidence type="ECO:0000256" key="3">
    <source>
        <dbReference type="ARBA" id="ARBA00022782"/>
    </source>
</evidence>
<dbReference type="Pfam" id="PF00010">
    <property type="entry name" value="HLH"/>
    <property type="match status" value="1"/>
</dbReference>
<comment type="subcellular location">
    <subcellularLocation>
        <location evidence="1">Nucleus</location>
    </subcellularLocation>
</comment>
<keyword evidence="5" id="KW-0539">Nucleus</keyword>
<proteinExistence type="predicted"/>